<dbReference type="Gene3D" id="2.60.120.260">
    <property type="entry name" value="Galactose-binding domain-like"/>
    <property type="match status" value="1"/>
</dbReference>
<organism evidence="10 11">
    <name type="scientific">Granulicella mallensis</name>
    <dbReference type="NCBI Taxonomy" id="940614"/>
    <lineage>
        <taxon>Bacteria</taxon>
        <taxon>Pseudomonadati</taxon>
        <taxon>Acidobacteriota</taxon>
        <taxon>Terriglobia</taxon>
        <taxon>Terriglobales</taxon>
        <taxon>Acidobacteriaceae</taxon>
        <taxon>Granulicella</taxon>
    </lineage>
</organism>
<feature type="domain" description="Glycosyl hydrolases family 2 sugar binding" evidence="7">
    <location>
        <begin position="41"/>
        <end position="186"/>
    </location>
</feature>
<dbReference type="InterPro" id="IPR006103">
    <property type="entry name" value="Glyco_hydro_2_cat"/>
</dbReference>
<proteinExistence type="inferred from homology"/>
<dbReference type="InterPro" id="IPR013783">
    <property type="entry name" value="Ig-like_fold"/>
</dbReference>
<dbReference type="GO" id="GO:0005975">
    <property type="term" value="P:carbohydrate metabolic process"/>
    <property type="evidence" value="ECO:0007669"/>
    <property type="project" value="InterPro"/>
</dbReference>
<comment type="caution">
    <text evidence="10">The sequence shown here is derived from an EMBL/GenBank/DDBJ whole genome shotgun (WGS) entry which is preliminary data.</text>
</comment>
<evidence type="ECO:0000259" key="5">
    <source>
        <dbReference type="Pfam" id="PF00703"/>
    </source>
</evidence>
<accession>A0A7W7ZVT2</accession>
<evidence type="ECO:0000313" key="10">
    <source>
        <dbReference type="EMBL" id="MBB5066643.1"/>
    </source>
</evidence>
<dbReference type="RefSeq" id="WP_184260579.1">
    <property type="nucleotide sequence ID" value="NZ_JACHIO010000031.1"/>
</dbReference>
<gene>
    <name evidence="10" type="ORF">HDF15_005024</name>
</gene>
<dbReference type="Gene3D" id="3.20.20.80">
    <property type="entry name" value="Glycosidases"/>
    <property type="match status" value="1"/>
</dbReference>
<dbReference type="InterPro" id="IPR006101">
    <property type="entry name" value="Glyco_hydro_2"/>
</dbReference>
<comment type="similarity">
    <text evidence="1">Belongs to the glycosyl hydrolase 2 family.</text>
</comment>
<dbReference type="InterPro" id="IPR051913">
    <property type="entry name" value="GH2_Domain-Containing"/>
</dbReference>
<dbReference type="InterPro" id="IPR032311">
    <property type="entry name" value="DUF4982"/>
</dbReference>
<evidence type="ECO:0000313" key="11">
    <source>
        <dbReference type="Proteomes" id="UP000584867"/>
    </source>
</evidence>
<keyword evidence="4" id="KW-0732">Signal</keyword>
<dbReference type="PANTHER" id="PTHR42732:SF1">
    <property type="entry name" value="BETA-MANNOSIDASE"/>
    <property type="match status" value="1"/>
</dbReference>
<dbReference type="InterPro" id="IPR006104">
    <property type="entry name" value="Glyco_hydro_2_N"/>
</dbReference>
<dbReference type="InterPro" id="IPR026876">
    <property type="entry name" value="Fn3_assoc_repeat"/>
</dbReference>
<dbReference type="Pfam" id="PF00703">
    <property type="entry name" value="Glyco_hydro_2"/>
    <property type="match status" value="1"/>
</dbReference>
<dbReference type="Proteomes" id="UP000584867">
    <property type="component" value="Unassembled WGS sequence"/>
</dbReference>
<dbReference type="SUPFAM" id="SSF51445">
    <property type="entry name" value="(Trans)glycosidases"/>
    <property type="match status" value="1"/>
</dbReference>
<dbReference type="Gene3D" id="2.60.40.10">
    <property type="entry name" value="Immunoglobulins"/>
    <property type="match status" value="3"/>
</dbReference>
<dbReference type="SUPFAM" id="SSF49303">
    <property type="entry name" value="beta-Galactosidase/glucuronidase domain"/>
    <property type="match status" value="1"/>
</dbReference>
<dbReference type="Pfam" id="PF16355">
    <property type="entry name" value="DUF4982"/>
    <property type="match status" value="1"/>
</dbReference>
<keyword evidence="2 10" id="KW-0378">Hydrolase</keyword>
<dbReference type="InterPro" id="IPR040605">
    <property type="entry name" value="Glyco_hydro2_dom5"/>
</dbReference>
<dbReference type="PRINTS" id="PR00132">
    <property type="entry name" value="GLHYDRLASE2"/>
</dbReference>
<evidence type="ECO:0000259" key="8">
    <source>
        <dbReference type="Pfam" id="PF16355"/>
    </source>
</evidence>
<evidence type="ECO:0000256" key="2">
    <source>
        <dbReference type="ARBA" id="ARBA00022801"/>
    </source>
</evidence>
<feature type="domain" description="Glycoside hydrolase family 2" evidence="9">
    <location>
        <begin position="699"/>
        <end position="791"/>
    </location>
</feature>
<dbReference type="PANTHER" id="PTHR42732">
    <property type="entry name" value="BETA-GALACTOSIDASE"/>
    <property type="match status" value="1"/>
</dbReference>
<dbReference type="AlphaFoldDB" id="A0A7W7ZVT2"/>
<evidence type="ECO:0000256" key="4">
    <source>
        <dbReference type="SAM" id="SignalP"/>
    </source>
</evidence>
<dbReference type="SUPFAM" id="SSF49785">
    <property type="entry name" value="Galactose-binding domain-like"/>
    <property type="match status" value="1"/>
</dbReference>
<name>A0A7W7ZVT2_9BACT</name>
<dbReference type="InterPro" id="IPR017853">
    <property type="entry name" value="GH"/>
</dbReference>
<feature type="domain" description="Glycoside hydrolase family 2 catalytic" evidence="6">
    <location>
        <begin position="311"/>
        <end position="453"/>
    </location>
</feature>
<dbReference type="Pfam" id="PF18565">
    <property type="entry name" value="Glyco_hydro2_C5"/>
    <property type="match status" value="1"/>
</dbReference>
<dbReference type="Pfam" id="PF02836">
    <property type="entry name" value="Glyco_hydro_2_C"/>
    <property type="match status" value="1"/>
</dbReference>
<evidence type="ECO:0000259" key="6">
    <source>
        <dbReference type="Pfam" id="PF02836"/>
    </source>
</evidence>
<feature type="domain" description="Glycoside hydrolase family 2 immunoglobulin-like beta-sandwich" evidence="5">
    <location>
        <begin position="199"/>
        <end position="303"/>
    </location>
</feature>
<feature type="signal peptide" evidence="4">
    <location>
        <begin position="1"/>
        <end position="22"/>
    </location>
</feature>
<dbReference type="Pfam" id="PF02837">
    <property type="entry name" value="Glyco_hydro_2_N"/>
    <property type="match status" value="1"/>
</dbReference>
<protein>
    <submittedName>
        <fullName evidence="10">Beta-galactosidase</fullName>
        <ecNumber evidence="10">3.2.1.23</ecNumber>
    </submittedName>
</protein>
<dbReference type="InterPro" id="IPR006102">
    <property type="entry name" value="Ig-like_GH2"/>
</dbReference>
<dbReference type="GO" id="GO:0004565">
    <property type="term" value="F:beta-galactosidase activity"/>
    <property type="evidence" value="ECO:0007669"/>
    <property type="project" value="UniProtKB-EC"/>
</dbReference>
<dbReference type="Pfam" id="PF13287">
    <property type="entry name" value="Fn3_assoc"/>
    <property type="match status" value="1"/>
</dbReference>
<reference evidence="10 11" key="1">
    <citation type="submission" date="2020-08" db="EMBL/GenBank/DDBJ databases">
        <title>Genomic Encyclopedia of Type Strains, Phase IV (KMG-V): Genome sequencing to study the core and pangenomes of soil and plant-associated prokaryotes.</title>
        <authorList>
            <person name="Whitman W."/>
        </authorList>
    </citation>
    <scope>NUCLEOTIDE SEQUENCE [LARGE SCALE GENOMIC DNA]</scope>
    <source>
        <strain evidence="10 11">X5P3</strain>
    </source>
</reference>
<evidence type="ECO:0000256" key="3">
    <source>
        <dbReference type="ARBA" id="ARBA00023295"/>
    </source>
</evidence>
<feature type="chain" id="PRO_5030559067" evidence="4">
    <location>
        <begin position="23"/>
        <end position="904"/>
    </location>
</feature>
<dbReference type="InterPro" id="IPR008979">
    <property type="entry name" value="Galactose-bd-like_sf"/>
</dbReference>
<dbReference type="EC" id="3.2.1.23" evidence="10"/>
<keyword evidence="3 10" id="KW-0326">Glycosidase</keyword>
<feature type="domain" description="DUF4982" evidence="8">
    <location>
        <begin position="628"/>
        <end position="684"/>
    </location>
</feature>
<sequence length="904" mass="101280">MPVKTYILLAALTLLSPANAPAKPPAALLPSPSPRTVTNFDFDWKFKLGDVPAASAEVFDDSAWRTLDVPHDWSIEGEYKETNPGGAVSAWLPAGVGWYRKEFTVSPRMLKQDVSIFFDGVFMNSTVWINGFELGTEPYGSISFFYDLSSHLHEGKNVIAVRVDNQLQPAARWYTGSGIYGHVHLLATAPSHISQWGTFVRTAKVEPDLATIAVSTALTLPHDAAGTQRTLRFLVRDTQDRVVASQTLPLHSSSVPDEAHPLSLPISQPVLWSPEHPTLYTLRIDLLQDKEVVDSEETSFGIRTMSFDAEKGFLLNGQSLKIRGVGDHLYGGPMGTAVPDGILRRRLQLLKDMGVNAIRTSHNPHTPYFYDLCDRMGFLVMDEIYDGWKRKVRNEYADRFYKSQWHHDVRSWVLRDRNHASVFAWSIGNETGLADVNHMSEYVHSFDPTRPTTGGMMTDGVDLSGWNGPGEVAGVLEKYHAENPSVPIVLTEEPHTLQTRGFYRVRTWWRDWTHFTEFPPYGTQEIFFDGNQWYNSSYDNAVIRETVRTAWKRTATTPWISGEFRWCGFDYIGEAAYKGGHWPVRAENFGVIDLAAIPKDDYFLYQSFWTTAPMVHLLPHWTHRGMEGIVIPVVAYSNQPEVELFLNGKSLGRRKPEPLGDFDWQVPYTPGELKAIAYGANGQQSATTSFQTAGSPTQIKLESDNTSLRPNRTDDAVVTFTVADKNGVMVPWNMNRVDFAVAGPARLLGNENGDPVDVTPNQAPYRNAFYGMGRGFYQATSLDGPIEITAGAILGDTDLGTVYTGGPRQVAIAVSRVSLRGPLPRARMEIRYSLDGSEPNAQSPLYTAPFLIEEETTVRARVFRDGKPILALSSWFRRIDPTFVTDPRWATDSRTDPNSRRRFP</sequence>
<evidence type="ECO:0000256" key="1">
    <source>
        <dbReference type="ARBA" id="ARBA00007401"/>
    </source>
</evidence>
<evidence type="ECO:0000259" key="9">
    <source>
        <dbReference type="Pfam" id="PF18565"/>
    </source>
</evidence>
<dbReference type="InterPro" id="IPR036156">
    <property type="entry name" value="Beta-gal/glucu_dom_sf"/>
</dbReference>
<dbReference type="EMBL" id="JACHIO010000031">
    <property type="protein sequence ID" value="MBB5066643.1"/>
    <property type="molecule type" value="Genomic_DNA"/>
</dbReference>
<evidence type="ECO:0000259" key="7">
    <source>
        <dbReference type="Pfam" id="PF02837"/>
    </source>
</evidence>